<proteinExistence type="predicted"/>
<sequence>MSFAIQSTRALLARSATVAQLPRASLSQRLGAAAGLAMRGPTATAIGLHLGLLGELLGEMILRAVPKQRTSHSKKRKRMATKGLKDRKDLVPCRGCGRPKLAAQICLNCYHDIKRTLKDMKRKEEVVSQKD</sequence>
<dbReference type="Proteomes" id="UP001150603">
    <property type="component" value="Unassembled WGS sequence"/>
</dbReference>
<keyword evidence="2" id="KW-1185">Reference proteome</keyword>
<evidence type="ECO:0000313" key="1">
    <source>
        <dbReference type="EMBL" id="KAJ1950629.1"/>
    </source>
</evidence>
<accession>A0ACC1JGL2</accession>
<gene>
    <name evidence="1" type="ORF">FBU59_000587</name>
</gene>
<comment type="caution">
    <text evidence="1">The sequence shown here is derived from an EMBL/GenBank/DDBJ whole genome shotgun (WGS) entry which is preliminary data.</text>
</comment>
<name>A0ACC1JGL2_9FUNG</name>
<protein>
    <submittedName>
        <fullName evidence="1">Uncharacterized protein</fullName>
    </submittedName>
</protein>
<evidence type="ECO:0000313" key="2">
    <source>
        <dbReference type="Proteomes" id="UP001150603"/>
    </source>
</evidence>
<reference evidence="1" key="1">
    <citation type="submission" date="2022-07" db="EMBL/GenBank/DDBJ databases">
        <title>Phylogenomic reconstructions and comparative analyses of Kickxellomycotina fungi.</title>
        <authorList>
            <person name="Reynolds N.K."/>
            <person name="Stajich J.E."/>
            <person name="Barry K."/>
            <person name="Grigoriev I.V."/>
            <person name="Crous P."/>
            <person name="Smith M.E."/>
        </authorList>
    </citation>
    <scope>NUCLEOTIDE SEQUENCE</scope>
    <source>
        <strain evidence="1">NRRL 5244</strain>
    </source>
</reference>
<organism evidence="1 2">
    <name type="scientific">Linderina macrospora</name>
    <dbReference type="NCBI Taxonomy" id="4868"/>
    <lineage>
        <taxon>Eukaryota</taxon>
        <taxon>Fungi</taxon>
        <taxon>Fungi incertae sedis</taxon>
        <taxon>Zoopagomycota</taxon>
        <taxon>Kickxellomycotina</taxon>
        <taxon>Kickxellomycetes</taxon>
        <taxon>Kickxellales</taxon>
        <taxon>Kickxellaceae</taxon>
        <taxon>Linderina</taxon>
    </lineage>
</organism>
<dbReference type="EMBL" id="JANBPW010000163">
    <property type="protein sequence ID" value="KAJ1950629.1"/>
    <property type="molecule type" value="Genomic_DNA"/>
</dbReference>